<evidence type="ECO:0000256" key="1">
    <source>
        <dbReference type="SAM" id="MobiDB-lite"/>
    </source>
</evidence>
<sequence>MSLHKSLISFGVSLQKSQSIGEQSNDAAEFDAESGKEESVVPQASLETLKEPKSLEILEEPSSEIPTAKMLHKMFSPILAEEEQKLMNFQKKQFSEWNDARYKFIEVQAERLELRLRLDEIAAQQKSLQYEHKVLFFFENRSKYEEEAIAKDNLLQGRDNETKTKEELEREYATSIFETQLSFLMLLVAKVAVVRQASALPKARPNKDEAVKIEVEVFKESSDKTKNNLFAAPVSPPSIKRLFSINDEVPVKKVAKETIPDTWKKMAPDSLLGVYLQMNSYRRLGELLEKLGNDEHRHKTEIIKQTINLCIENLEQYALRKGIDVGLGVPPPATPAAAASPAGATPPAATPPAATPPAGTPPAGTPPVATPPAGTPPVATPPVATPPAATPPVATPPAATPPAATPPAGTPPVATPLVATPLVATLLVATLLAVTPPATPPAGTPPVATPPVATPPVATPPVATPPVATPPAATPPAATPPAGTPPVATPPVATPLAGTPPVATPPVATPLAGTPPAATPAAATTPAATTPAAATPAVATPAAPKIRRIRPIRNIRQVPGARITCRPTQITPNHPSQKYKIGPKVGNDVGLHAPVPANALADVPTTQPVDWLDAVPGAASAPV</sequence>
<name>A0A915DGK2_9BILA</name>
<proteinExistence type="predicted"/>
<feature type="region of interest" description="Disordered" evidence="1">
    <location>
        <begin position="334"/>
        <end position="412"/>
    </location>
</feature>
<feature type="compositionally biased region" description="Pro residues" evidence="1">
    <location>
        <begin position="441"/>
        <end position="493"/>
    </location>
</feature>
<organism evidence="2 3">
    <name type="scientific">Ditylenchus dipsaci</name>
    <dbReference type="NCBI Taxonomy" id="166011"/>
    <lineage>
        <taxon>Eukaryota</taxon>
        <taxon>Metazoa</taxon>
        <taxon>Ecdysozoa</taxon>
        <taxon>Nematoda</taxon>
        <taxon>Chromadorea</taxon>
        <taxon>Rhabditida</taxon>
        <taxon>Tylenchina</taxon>
        <taxon>Tylenchomorpha</taxon>
        <taxon>Sphaerularioidea</taxon>
        <taxon>Anguinidae</taxon>
        <taxon>Anguininae</taxon>
        <taxon>Ditylenchus</taxon>
    </lineage>
</organism>
<feature type="region of interest" description="Disordered" evidence="1">
    <location>
        <begin position="441"/>
        <end position="542"/>
    </location>
</feature>
<feature type="region of interest" description="Disordered" evidence="1">
    <location>
        <begin position="14"/>
        <end position="42"/>
    </location>
</feature>
<dbReference type="Proteomes" id="UP000887574">
    <property type="component" value="Unplaced"/>
</dbReference>
<evidence type="ECO:0000313" key="2">
    <source>
        <dbReference type="Proteomes" id="UP000887574"/>
    </source>
</evidence>
<feature type="compositionally biased region" description="Low complexity" evidence="1">
    <location>
        <begin position="335"/>
        <end position="347"/>
    </location>
</feature>
<dbReference type="AlphaFoldDB" id="A0A915DGK2"/>
<keyword evidence="2" id="KW-1185">Reference proteome</keyword>
<feature type="compositionally biased region" description="Low complexity" evidence="1">
    <location>
        <begin position="509"/>
        <end position="542"/>
    </location>
</feature>
<dbReference type="WBParaSite" id="jg19308">
    <property type="protein sequence ID" value="jg19308"/>
    <property type="gene ID" value="jg19308"/>
</dbReference>
<protein>
    <submittedName>
        <fullName evidence="3">Uncharacterized protein</fullName>
    </submittedName>
</protein>
<reference evidence="3" key="1">
    <citation type="submission" date="2022-11" db="UniProtKB">
        <authorList>
            <consortium name="WormBaseParasite"/>
        </authorList>
    </citation>
    <scope>IDENTIFICATION</scope>
</reference>
<evidence type="ECO:0000313" key="3">
    <source>
        <dbReference type="WBParaSite" id="jg19308"/>
    </source>
</evidence>
<accession>A0A915DGK2</accession>
<feature type="compositionally biased region" description="Pro residues" evidence="1">
    <location>
        <begin position="348"/>
        <end position="412"/>
    </location>
</feature>
<feature type="compositionally biased region" description="Polar residues" evidence="1">
    <location>
        <begin position="14"/>
        <end position="26"/>
    </location>
</feature>